<evidence type="ECO:0000313" key="1">
    <source>
        <dbReference type="EMBL" id="CAG8852316.1"/>
    </source>
</evidence>
<proteinExistence type="predicted"/>
<name>A0ABN7XEA4_GIGMA</name>
<comment type="caution">
    <text evidence="1">The sequence shown here is derived from an EMBL/GenBank/DDBJ whole genome shotgun (WGS) entry which is preliminary data.</text>
</comment>
<reference evidence="1 2" key="1">
    <citation type="submission" date="2021-06" db="EMBL/GenBank/DDBJ databases">
        <authorList>
            <person name="Kallberg Y."/>
            <person name="Tangrot J."/>
            <person name="Rosling A."/>
        </authorList>
    </citation>
    <scope>NUCLEOTIDE SEQUENCE [LARGE SCALE GENOMIC DNA]</scope>
    <source>
        <strain evidence="1 2">120-4 pot B 10/14</strain>
    </source>
</reference>
<organism evidence="1 2">
    <name type="scientific">Gigaspora margarita</name>
    <dbReference type="NCBI Taxonomy" id="4874"/>
    <lineage>
        <taxon>Eukaryota</taxon>
        <taxon>Fungi</taxon>
        <taxon>Fungi incertae sedis</taxon>
        <taxon>Mucoromycota</taxon>
        <taxon>Glomeromycotina</taxon>
        <taxon>Glomeromycetes</taxon>
        <taxon>Diversisporales</taxon>
        <taxon>Gigasporaceae</taxon>
        <taxon>Gigaspora</taxon>
    </lineage>
</organism>
<evidence type="ECO:0000313" key="2">
    <source>
        <dbReference type="Proteomes" id="UP000789901"/>
    </source>
</evidence>
<dbReference type="EMBL" id="CAJVQB010110936">
    <property type="protein sequence ID" value="CAG8852316.1"/>
    <property type="molecule type" value="Genomic_DNA"/>
</dbReference>
<keyword evidence="2" id="KW-1185">Reference proteome</keyword>
<sequence length="115" mass="13291">FFMDTGILEIRSLFDTFAEACAAIKNYVTKTNTVLILDKTSKNPDSSGYRQAYFVCEKRENIVEKKRIILLNELEHNYEICLEATKFSTTIRKFDQNDLGLIEKLSDNGLRTKDI</sequence>
<feature type="non-terminal residue" evidence="1">
    <location>
        <position position="1"/>
    </location>
</feature>
<dbReference type="Proteomes" id="UP000789901">
    <property type="component" value="Unassembled WGS sequence"/>
</dbReference>
<protein>
    <submittedName>
        <fullName evidence="1">21103_t:CDS:1</fullName>
    </submittedName>
</protein>
<gene>
    <name evidence="1" type="ORF">GMARGA_LOCUS41165</name>
</gene>
<accession>A0ABN7XEA4</accession>